<gene>
    <name evidence="1" type="ORF">CA85_50160</name>
</gene>
<accession>A0A5C5WRC2</accession>
<organism evidence="1 2">
    <name type="scientific">Allorhodopirellula solitaria</name>
    <dbReference type="NCBI Taxonomy" id="2527987"/>
    <lineage>
        <taxon>Bacteria</taxon>
        <taxon>Pseudomonadati</taxon>
        <taxon>Planctomycetota</taxon>
        <taxon>Planctomycetia</taxon>
        <taxon>Pirellulales</taxon>
        <taxon>Pirellulaceae</taxon>
        <taxon>Allorhodopirellula</taxon>
    </lineage>
</organism>
<proteinExistence type="predicted"/>
<protein>
    <recommendedName>
        <fullName evidence="3">1,4-alpha-glucan branching enzyme</fullName>
    </recommendedName>
</protein>
<dbReference type="OrthoDB" id="9808866at2"/>
<dbReference type="Proteomes" id="UP000318053">
    <property type="component" value="Unassembled WGS sequence"/>
</dbReference>
<name>A0A5C5WRC2_9BACT</name>
<evidence type="ECO:0000313" key="2">
    <source>
        <dbReference type="Proteomes" id="UP000318053"/>
    </source>
</evidence>
<evidence type="ECO:0000313" key="1">
    <source>
        <dbReference type="EMBL" id="TWT52362.1"/>
    </source>
</evidence>
<sequence>MSANTQTTHHDTIRLWIEDRGGKPAAVASTHSSADVGLLRVWFPGQGSGGQLEEISWEDFFVKFEESKLAFLYEIHAAEGDLSRFCKFIARD</sequence>
<keyword evidence="2" id="KW-1185">Reference proteome</keyword>
<dbReference type="RefSeq" id="WP_146393937.1">
    <property type="nucleotide sequence ID" value="NZ_SJPK01000029.1"/>
</dbReference>
<dbReference type="AlphaFoldDB" id="A0A5C5WRC2"/>
<reference evidence="1 2" key="1">
    <citation type="submission" date="2019-02" db="EMBL/GenBank/DDBJ databases">
        <title>Deep-cultivation of Planctomycetes and their phenomic and genomic characterization uncovers novel biology.</title>
        <authorList>
            <person name="Wiegand S."/>
            <person name="Jogler M."/>
            <person name="Boedeker C."/>
            <person name="Pinto D."/>
            <person name="Vollmers J."/>
            <person name="Rivas-Marin E."/>
            <person name="Kohn T."/>
            <person name="Peeters S.H."/>
            <person name="Heuer A."/>
            <person name="Rast P."/>
            <person name="Oberbeckmann S."/>
            <person name="Bunk B."/>
            <person name="Jeske O."/>
            <person name="Meyerdierks A."/>
            <person name="Storesund J.E."/>
            <person name="Kallscheuer N."/>
            <person name="Luecker S."/>
            <person name="Lage O.M."/>
            <person name="Pohl T."/>
            <person name="Merkel B.J."/>
            <person name="Hornburger P."/>
            <person name="Mueller R.-W."/>
            <person name="Bruemmer F."/>
            <person name="Labrenz M."/>
            <person name="Spormann A.M."/>
            <person name="Op Den Camp H."/>
            <person name="Overmann J."/>
            <person name="Amann R."/>
            <person name="Jetten M.S.M."/>
            <person name="Mascher T."/>
            <person name="Medema M.H."/>
            <person name="Devos D.P."/>
            <person name="Kaster A.-K."/>
            <person name="Ovreas L."/>
            <person name="Rohde M."/>
            <person name="Galperin M.Y."/>
            <person name="Jogler C."/>
        </authorList>
    </citation>
    <scope>NUCLEOTIDE SEQUENCE [LARGE SCALE GENOMIC DNA]</scope>
    <source>
        <strain evidence="1 2">CA85</strain>
    </source>
</reference>
<comment type="caution">
    <text evidence="1">The sequence shown here is derived from an EMBL/GenBank/DDBJ whole genome shotgun (WGS) entry which is preliminary data.</text>
</comment>
<evidence type="ECO:0008006" key="3">
    <source>
        <dbReference type="Google" id="ProtNLM"/>
    </source>
</evidence>
<dbReference type="EMBL" id="SJPK01000029">
    <property type="protein sequence ID" value="TWT52362.1"/>
    <property type="molecule type" value="Genomic_DNA"/>
</dbReference>